<proteinExistence type="predicted"/>
<protein>
    <submittedName>
        <fullName evidence="3">Short-subunit dehydrogenase-like oxidoreductase (DUF2520 family)</fullName>
    </submittedName>
</protein>
<feature type="domain" description="Putative oxidoreductase/dehydrogenase Rossmann-like" evidence="1">
    <location>
        <begin position="12"/>
        <end position="134"/>
    </location>
</feature>
<comment type="caution">
    <text evidence="3">The sequence shown here is derived from an EMBL/GenBank/DDBJ whole genome shotgun (WGS) entry which is preliminary data.</text>
</comment>
<dbReference type="InterPro" id="IPR019665">
    <property type="entry name" value="OxRdtase/DH_put_Rossmann_dom"/>
</dbReference>
<evidence type="ECO:0000313" key="3">
    <source>
        <dbReference type="EMBL" id="MDR7294614.1"/>
    </source>
</evidence>
<keyword evidence="4" id="KW-1185">Reference proteome</keyword>
<dbReference type="Gene3D" id="3.40.50.720">
    <property type="entry name" value="NAD(P)-binding Rossmann-like Domain"/>
    <property type="match status" value="1"/>
</dbReference>
<dbReference type="Pfam" id="PF10727">
    <property type="entry name" value="Rossmann-like"/>
    <property type="match status" value="1"/>
</dbReference>
<dbReference type="PANTHER" id="PTHR40459">
    <property type="entry name" value="CONSERVED HYPOTHETICAL ALANINE AND LEUCINE RICH PROTEIN"/>
    <property type="match status" value="1"/>
</dbReference>
<evidence type="ECO:0000259" key="1">
    <source>
        <dbReference type="Pfam" id="PF10727"/>
    </source>
</evidence>
<gene>
    <name evidence="3" type="ORF">J2S67_001882</name>
</gene>
<dbReference type="Proteomes" id="UP001180715">
    <property type="component" value="Unassembled WGS sequence"/>
</dbReference>
<dbReference type="SUPFAM" id="SSF51735">
    <property type="entry name" value="NAD(P)-binding Rossmann-fold domains"/>
    <property type="match status" value="1"/>
</dbReference>
<dbReference type="InterPro" id="IPR018931">
    <property type="entry name" value="DUF2520"/>
</dbReference>
<dbReference type="Pfam" id="PF10728">
    <property type="entry name" value="DUF2520"/>
    <property type="match status" value="1"/>
</dbReference>
<organism evidence="3 4">
    <name type="scientific">Pseudoglutamicibacter albus</name>
    <dbReference type="NCBI Taxonomy" id="98671"/>
    <lineage>
        <taxon>Bacteria</taxon>
        <taxon>Bacillati</taxon>
        <taxon>Actinomycetota</taxon>
        <taxon>Actinomycetes</taxon>
        <taxon>Micrococcales</taxon>
        <taxon>Micrococcaceae</taxon>
        <taxon>Pseudoglutamicibacter</taxon>
    </lineage>
</organism>
<evidence type="ECO:0000313" key="4">
    <source>
        <dbReference type="Proteomes" id="UP001180715"/>
    </source>
</evidence>
<dbReference type="InterPro" id="IPR036291">
    <property type="entry name" value="NAD(P)-bd_dom_sf"/>
</dbReference>
<dbReference type="PANTHER" id="PTHR40459:SF1">
    <property type="entry name" value="CONSERVED HYPOTHETICAL ALANINE AND LEUCINE RICH PROTEIN"/>
    <property type="match status" value="1"/>
</dbReference>
<feature type="domain" description="DUF2520" evidence="2">
    <location>
        <begin position="154"/>
        <end position="237"/>
    </location>
</feature>
<evidence type="ECO:0000259" key="2">
    <source>
        <dbReference type="Pfam" id="PF10728"/>
    </source>
</evidence>
<reference evidence="3" key="1">
    <citation type="submission" date="2023-07" db="EMBL/GenBank/DDBJ databases">
        <title>Sequencing the genomes of 1000 actinobacteria strains.</title>
        <authorList>
            <person name="Klenk H.-P."/>
        </authorList>
    </citation>
    <scope>NUCLEOTIDE SEQUENCE</scope>
    <source>
        <strain evidence="3">DSM 13068</strain>
    </source>
</reference>
<name>A0ABU1Z1W8_9MICC</name>
<dbReference type="RefSeq" id="WP_256174061.1">
    <property type="nucleotide sequence ID" value="NZ_JAVDXX010000001.1"/>
</dbReference>
<dbReference type="EMBL" id="JAVDXX010000001">
    <property type="protein sequence ID" value="MDR7294614.1"/>
    <property type="molecule type" value="Genomic_DNA"/>
</dbReference>
<accession>A0ABU1Z1W8</accession>
<sequence length="304" mass="30403">MSFSSLGSASLGAHAPRLGIGIIGAGRVGPVVAAAWRSVGHQIVGISVTDERSADRAEAILPGVPHTSTADVLERSEAVVFALDAATIQQEVASAAAAGRFQMGQLVLHTSPAVGIDVLTPAAEAGAIPLAIHPLLRFTGTSMDATALNGARAAVSAPKLMVPVALALAVELGCEPFVLDEDDRDLYAAAVAVATEPVSASLAYAWDALNSVGVEDPSAALGPLVRSSVDAAIASGSSAGTSFARTLSPEAVASARRGWSGPDAPVGAHGFYVAMATAAITRAVGRGEITDAQAAAVLDALQSE</sequence>